<organism evidence="7 8">
    <name type="scientific">Brevundimonas intermedia</name>
    <dbReference type="NCBI Taxonomy" id="74315"/>
    <lineage>
        <taxon>Bacteria</taxon>
        <taxon>Pseudomonadati</taxon>
        <taxon>Pseudomonadota</taxon>
        <taxon>Alphaproteobacteria</taxon>
        <taxon>Caulobacterales</taxon>
        <taxon>Caulobacteraceae</taxon>
        <taxon>Brevundimonas</taxon>
    </lineage>
</organism>
<evidence type="ECO:0000256" key="1">
    <source>
        <dbReference type="ARBA" id="ARBA00007405"/>
    </source>
</evidence>
<keyword evidence="4" id="KW-0547">Nucleotide-binding</keyword>
<keyword evidence="3" id="KW-0237">DNA synthesis</keyword>
<evidence type="ECO:0000256" key="3">
    <source>
        <dbReference type="ARBA" id="ARBA00022634"/>
    </source>
</evidence>
<dbReference type="Proteomes" id="UP000298216">
    <property type="component" value="Unassembled WGS sequence"/>
</dbReference>
<evidence type="ECO:0000259" key="6">
    <source>
        <dbReference type="Pfam" id="PF12637"/>
    </source>
</evidence>
<dbReference type="GO" id="GO:0071897">
    <property type="term" value="P:DNA biosynthetic process"/>
    <property type="evidence" value="ECO:0007669"/>
    <property type="project" value="UniProtKB-KW"/>
</dbReference>
<dbReference type="OrthoDB" id="9762933at2"/>
<dbReference type="GO" id="GO:0004748">
    <property type="term" value="F:ribonucleoside-diphosphate reductase activity, thioredoxin disulfide as acceptor"/>
    <property type="evidence" value="ECO:0007669"/>
    <property type="project" value="UniProtKB-EC"/>
</dbReference>
<name>A0A4Y9S592_9CAUL</name>
<accession>A0A4Y9S592</accession>
<protein>
    <recommendedName>
        <fullName evidence="2">ribonucleoside-diphosphate reductase</fullName>
        <ecNumber evidence="2">1.17.4.1</ecNumber>
    </recommendedName>
</protein>
<dbReference type="EMBL" id="SPVH01000001">
    <property type="protein sequence ID" value="TFW15035.1"/>
    <property type="molecule type" value="Genomic_DNA"/>
</dbReference>
<feature type="domain" description="TSCPD" evidence="6">
    <location>
        <begin position="663"/>
        <end position="766"/>
    </location>
</feature>
<keyword evidence="8" id="KW-1185">Reference proteome</keyword>
<reference evidence="7 8" key="1">
    <citation type="submission" date="2019-03" db="EMBL/GenBank/DDBJ databases">
        <title>Draft genome of Brevundimonas sp. a heavy metal resistant soil bacteria.</title>
        <authorList>
            <person name="Soto J."/>
        </authorList>
    </citation>
    <scope>NUCLEOTIDE SEQUENCE [LARGE SCALE GENOMIC DNA]</scope>
    <source>
        <strain evidence="7 8">B-10</strain>
    </source>
</reference>
<evidence type="ECO:0000313" key="7">
    <source>
        <dbReference type="EMBL" id="TFW15035.1"/>
    </source>
</evidence>
<proteinExistence type="inferred from homology"/>
<evidence type="ECO:0000313" key="8">
    <source>
        <dbReference type="Proteomes" id="UP000298216"/>
    </source>
</evidence>
<comment type="similarity">
    <text evidence="1">Belongs to the ribonucleoside diphosphate reductase class-2 family.</text>
</comment>
<gene>
    <name evidence="7" type="ORF">EGY25_00090</name>
</gene>
<dbReference type="InterPro" id="IPR024434">
    <property type="entry name" value="TSCPD_dom"/>
</dbReference>
<evidence type="ECO:0000256" key="4">
    <source>
        <dbReference type="ARBA" id="ARBA00022741"/>
    </source>
</evidence>
<dbReference type="Pfam" id="PF12637">
    <property type="entry name" value="TSCPD"/>
    <property type="match status" value="1"/>
</dbReference>
<comment type="catalytic activity">
    <reaction evidence="5">
        <text>a 2'-deoxyribonucleoside 5'-diphosphate + [thioredoxin]-disulfide + H2O = a ribonucleoside 5'-diphosphate + [thioredoxin]-dithiol</text>
        <dbReference type="Rhea" id="RHEA:23252"/>
        <dbReference type="Rhea" id="RHEA-COMP:10698"/>
        <dbReference type="Rhea" id="RHEA-COMP:10700"/>
        <dbReference type="ChEBI" id="CHEBI:15377"/>
        <dbReference type="ChEBI" id="CHEBI:29950"/>
        <dbReference type="ChEBI" id="CHEBI:50058"/>
        <dbReference type="ChEBI" id="CHEBI:57930"/>
        <dbReference type="ChEBI" id="CHEBI:73316"/>
        <dbReference type="EC" id="1.17.4.1"/>
    </reaction>
</comment>
<sequence length="875" mass="90862">MRFQSGFAVRAERVAMETRAVERPASVQPVLAPAGWSDAQIEAWLDWVEAAGFATPMSGDWLNGGVDAWVERLAATGVTEGVFDRAESAVFAAELSGAFKLGLAAPTGSGPVAAGVVDLNDPGSGATLRTHSGKRAAARLGAQAAQALAEALAGVADAVDRCEGPRGDCGDPSRNPALGRAAALARRCGASDADILRAVDGERPAMALEPTVEGAPLVAMADRTQIAAGAPETLLAAEAALDGGLIVAFDPRDAETATAAMGRAVIDLGAVLALGGDAAADLAGLTRLLTVALDLQEASPGVIALGLDGLLEALAADDDRTARAQTFAGLVAATAAQTSAELASVRGLCPDWDDLKGAAAVTQTARRDLLKGETHPIAMAASKALAVAPKARRHSAIGLFVEDAEARLRLGLGRIAAVDVFQTADGEIGRRLNPALAAALSAAGGDIEAAERWTFGRRTLVEAPGIDHTALRTLGFTDIELAAIENALAWAEDFDTVFAAPVLDPGFIRDVLGVEDGDGLLLTLLGVSEEAETAATRWVFGHGDLSDWPEAPASVAALLADPAAAAANLRRAIEPFSDLADIAVEPMDWRTTSAQAARLLSQGALDGRRAIRLSRTAPPAGPLLSLPNIEAARAEPVREAPRPAPTERVVERVIERERARRKLPDRRKGYIQKAAVGGHKVYIHTGEYEDGELGEIFIDMHKEGAAFRSLMNNFAIAISIGLQYGVPLDEFVDAFVFTRFEPAGRVTGNDSIKSATSILDYIFRELGVSYLDRNELANAGTDDLNADGLGDGKPDANAAVPAARFISKGFARGSAPDNLVVLPFGKKAEPEPRHVANSEAVACPACGDFSLQQRGAAWVCDTCGAAPALKGGDQG</sequence>
<comment type="caution">
    <text evidence="7">The sequence shown here is derived from an EMBL/GenBank/DDBJ whole genome shotgun (WGS) entry which is preliminary data.</text>
</comment>
<dbReference type="EC" id="1.17.4.1" evidence="2"/>
<evidence type="ECO:0000256" key="5">
    <source>
        <dbReference type="ARBA" id="ARBA00047754"/>
    </source>
</evidence>
<evidence type="ECO:0000256" key="2">
    <source>
        <dbReference type="ARBA" id="ARBA00012274"/>
    </source>
</evidence>
<dbReference type="RefSeq" id="WP_135193033.1">
    <property type="nucleotide sequence ID" value="NZ_SPVH01000001.1"/>
</dbReference>
<dbReference type="AlphaFoldDB" id="A0A4Y9S592"/>
<dbReference type="GO" id="GO:0000166">
    <property type="term" value="F:nucleotide binding"/>
    <property type="evidence" value="ECO:0007669"/>
    <property type="project" value="UniProtKB-KW"/>
</dbReference>